<organism evidence="1 2">
    <name type="scientific">Clonostachys byssicola</name>
    <dbReference type="NCBI Taxonomy" id="160290"/>
    <lineage>
        <taxon>Eukaryota</taxon>
        <taxon>Fungi</taxon>
        <taxon>Dikarya</taxon>
        <taxon>Ascomycota</taxon>
        <taxon>Pezizomycotina</taxon>
        <taxon>Sordariomycetes</taxon>
        <taxon>Hypocreomycetidae</taxon>
        <taxon>Hypocreales</taxon>
        <taxon>Bionectriaceae</taxon>
        <taxon>Clonostachys</taxon>
    </lineage>
</organism>
<accession>A0A9N9XYP4</accession>
<evidence type="ECO:0000313" key="1">
    <source>
        <dbReference type="EMBL" id="CAG9983276.1"/>
    </source>
</evidence>
<sequence length="146" mass="15691">MSNNQALKCGVCGTPGAQPVVLHVRLGQNVFQQDTDEPHIDGKVVIYIVQQKTDEPHTGGEVVDLSNRDVFSRNTIDEDSLLLRAGVLAANPAERPQNPSIQSPFAVSVEGNTVMGGSMLVVGPLCDSALTNLLNNRTEMAKLRNK</sequence>
<protein>
    <submittedName>
        <fullName evidence="1">Uncharacterized protein</fullName>
    </submittedName>
</protein>
<gene>
    <name evidence="1" type="ORF">CBYS24578_00010283</name>
</gene>
<comment type="caution">
    <text evidence="1">The sequence shown here is derived from an EMBL/GenBank/DDBJ whole genome shotgun (WGS) entry which is preliminary data.</text>
</comment>
<dbReference type="Proteomes" id="UP000754883">
    <property type="component" value="Unassembled WGS sequence"/>
</dbReference>
<dbReference type="AlphaFoldDB" id="A0A9N9XYP4"/>
<evidence type="ECO:0000313" key="2">
    <source>
        <dbReference type="Proteomes" id="UP000754883"/>
    </source>
</evidence>
<name>A0A9N9XYP4_9HYPO</name>
<dbReference type="EMBL" id="CABFNO020001361">
    <property type="protein sequence ID" value="CAG9983276.1"/>
    <property type="molecule type" value="Genomic_DNA"/>
</dbReference>
<proteinExistence type="predicted"/>
<keyword evidence="2" id="KW-1185">Reference proteome</keyword>
<dbReference type="OrthoDB" id="5146427at2759"/>
<reference evidence="1" key="1">
    <citation type="submission" date="2021-10" db="EMBL/GenBank/DDBJ databases">
        <authorList>
            <person name="Piombo E."/>
        </authorList>
    </citation>
    <scope>NUCLEOTIDE SEQUENCE</scope>
</reference>